<reference evidence="1" key="1">
    <citation type="submission" date="2023-04" db="EMBL/GenBank/DDBJ databases">
        <authorList>
            <person name="Li W."/>
        </authorList>
    </citation>
    <scope>NUCLEOTIDE SEQUENCE</scope>
    <source>
        <strain evidence="1">QITACRE101</strain>
    </source>
</reference>
<name>A0AB35L9M9_PRORE</name>
<organism evidence="1 2">
    <name type="scientific">Providencia rettgeri</name>
    <dbReference type="NCBI Taxonomy" id="587"/>
    <lineage>
        <taxon>Bacteria</taxon>
        <taxon>Pseudomonadati</taxon>
        <taxon>Pseudomonadota</taxon>
        <taxon>Gammaproteobacteria</taxon>
        <taxon>Enterobacterales</taxon>
        <taxon>Morganellaceae</taxon>
        <taxon>Providencia</taxon>
    </lineage>
</organism>
<dbReference type="RefSeq" id="WP_272671270.1">
    <property type="nucleotide sequence ID" value="NZ_JARVQW010000002.1"/>
</dbReference>
<accession>A0AB35L9M9</accession>
<proteinExistence type="predicted"/>
<evidence type="ECO:0000313" key="2">
    <source>
        <dbReference type="Proteomes" id="UP001162044"/>
    </source>
</evidence>
<dbReference type="EMBL" id="JARVQW010000002">
    <property type="protein sequence ID" value="MDH2305034.1"/>
    <property type="molecule type" value="Genomic_DNA"/>
</dbReference>
<comment type="caution">
    <text evidence="1">The sequence shown here is derived from an EMBL/GenBank/DDBJ whole genome shotgun (WGS) entry which is preliminary data.</text>
</comment>
<dbReference type="Proteomes" id="UP001162044">
    <property type="component" value="Unassembled WGS sequence"/>
</dbReference>
<evidence type="ECO:0000313" key="1">
    <source>
        <dbReference type="EMBL" id="MDH2305034.1"/>
    </source>
</evidence>
<reference evidence="1" key="2">
    <citation type="submission" date="2023-10" db="EMBL/GenBank/DDBJ databases">
        <title>Analysis of Resistance Genes of Carbapenem-resistant Providencia rettgeri.</title>
        <authorList>
            <person name="Liu M."/>
        </authorList>
    </citation>
    <scope>NUCLEOTIDE SEQUENCE</scope>
    <source>
        <strain evidence="1">QITACRE101</strain>
    </source>
</reference>
<sequence>MDIEVHDVKYKEEVYKLKPIDLKNNALRFSFIDNPDFPVSIRDGDRVTVFLASGEVAFTKAVTRVGGFSLLDIL</sequence>
<protein>
    <submittedName>
        <fullName evidence="1">Uncharacterized protein</fullName>
    </submittedName>
</protein>
<dbReference type="AlphaFoldDB" id="A0AB35L9M9"/>
<gene>
    <name evidence="1" type="ORF">QDQ51_06315</name>
</gene>